<sequence length="213" mass="24233">MVRNPKDHNSGDALDPGRNLRGILNFPSLNFQSIAKESGHNLSFNEDVNLCNMSIMVQDDAFNSSGPMELTLAEENDPLTAMEGKKRQRLWGPRQFVNIWNDPWLPGHENNRLSVQSINTSWTTVNQLIDFESSTWRKEVIRSLFDEDQARRILSILLGCQSSHDLLVWKFEGSGTYSVKSGRLSVDVACLLCKETPEDSDHLLWKCEVLQQL</sequence>
<organism evidence="1 2">
    <name type="scientific">Gossypium arboreum</name>
    <name type="common">Tree cotton</name>
    <name type="synonym">Gossypium nanking</name>
    <dbReference type="NCBI Taxonomy" id="29729"/>
    <lineage>
        <taxon>Eukaryota</taxon>
        <taxon>Viridiplantae</taxon>
        <taxon>Streptophyta</taxon>
        <taxon>Embryophyta</taxon>
        <taxon>Tracheophyta</taxon>
        <taxon>Spermatophyta</taxon>
        <taxon>Magnoliopsida</taxon>
        <taxon>eudicotyledons</taxon>
        <taxon>Gunneridae</taxon>
        <taxon>Pentapetalae</taxon>
        <taxon>rosids</taxon>
        <taxon>malvids</taxon>
        <taxon>Malvales</taxon>
        <taxon>Malvaceae</taxon>
        <taxon>Malvoideae</taxon>
        <taxon>Gossypium</taxon>
    </lineage>
</organism>
<evidence type="ECO:0000313" key="1">
    <source>
        <dbReference type="EMBL" id="KAK5813777.1"/>
    </source>
</evidence>
<reference evidence="1 2" key="1">
    <citation type="submission" date="2023-03" db="EMBL/GenBank/DDBJ databases">
        <title>WGS of Gossypium arboreum.</title>
        <authorList>
            <person name="Yu D."/>
        </authorList>
    </citation>
    <scope>NUCLEOTIDE SEQUENCE [LARGE SCALE GENOMIC DNA]</scope>
    <source>
        <tissue evidence="1">Leaf</tissue>
    </source>
</reference>
<name>A0ABR0P601_GOSAR</name>
<evidence type="ECO:0008006" key="3">
    <source>
        <dbReference type="Google" id="ProtNLM"/>
    </source>
</evidence>
<proteinExistence type="predicted"/>
<comment type="caution">
    <text evidence="1">The sequence shown here is derived from an EMBL/GenBank/DDBJ whole genome shotgun (WGS) entry which is preliminary data.</text>
</comment>
<protein>
    <recommendedName>
        <fullName evidence="3">Reverse transcriptase zinc-binding domain-containing protein</fullName>
    </recommendedName>
</protein>
<dbReference type="Proteomes" id="UP001358586">
    <property type="component" value="Chromosome 8"/>
</dbReference>
<dbReference type="EMBL" id="JARKNE010000008">
    <property type="protein sequence ID" value="KAK5813777.1"/>
    <property type="molecule type" value="Genomic_DNA"/>
</dbReference>
<gene>
    <name evidence="1" type="ORF">PVK06_029228</name>
</gene>
<keyword evidence="2" id="KW-1185">Reference proteome</keyword>
<accession>A0ABR0P601</accession>
<evidence type="ECO:0000313" key="2">
    <source>
        <dbReference type="Proteomes" id="UP001358586"/>
    </source>
</evidence>